<protein>
    <recommendedName>
        <fullName evidence="1">Oxidoreductase-like domain-containing protein</fullName>
    </recommendedName>
</protein>
<dbReference type="Pfam" id="PF09791">
    <property type="entry name" value="Oxidored-like"/>
    <property type="match status" value="1"/>
</dbReference>
<feature type="domain" description="Oxidoreductase-like" evidence="1">
    <location>
        <begin position="97"/>
        <end position="143"/>
    </location>
</feature>
<keyword evidence="3" id="KW-1185">Reference proteome</keyword>
<name>A0AAD5VFF9_9APHY</name>
<sequence>MLCIPRSLLRPPYNPSFTNTILKPRTLSTSAKTCSSIEIEKWKHPTRGGQNLTLRYQRLEKSLRGKEAYETAISDLTDTAGTAGVITPRLAKKQVKTFMGFVVPEIPKPPADDECCMSGCAICVHDLYQEALEDYNASVASVRDSLQSLHVPEERWPESIRVKATKAPKEQRQDIRLSAFEELERRLKAKHESEVQAEPLG</sequence>
<proteinExistence type="predicted"/>
<dbReference type="AlphaFoldDB" id="A0AAD5VFF9"/>
<dbReference type="InterPro" id="IPR019180">
    <property type="entry name" value="Oxidoreductase-like_N"/>
</dbReference>
<dbReference type="Proteomes" id="UP001212997">
    <property type="component" value="Unassembled WGS sequence"/>
</dbReference>
<dbReference type="PANTHER" id="PTHR21193:SF3">
    <property type="entry name" value="OXIDOREDUCTASE-LIKE DOMAIN-CONTAINING PROTEIN 1"/>
    <property type="match status" value="1"/>
</dbReference>
<dbReference type="EMBL" id="JANAWD010000002">
    <property type="protein sequence ID" value="KAJ3492271.1"/>
    <property type="molecule type" value="Genomic_DNA"/>
</dbReference>
<comment type="caution">
    <text evidence="2">The sequence shown here is derived from an EMBL/GenBank/DDBJ whole genome shotgun (WGS) entry which is preliminary data.</text>
</comment>
<gene>
    <name evidence="2" type="ORF">NLI96_g118</name>
</gene>
<accession>A0AAD5VFF9</accession>
<organism evidence="2 3">
    <name type="scientific">Meripilus lineatus</name>
    <dbReference type="NCBI Taxonomy" id="2056292"/>
    <lineage>
        <taxon>Eukaryota</taxon>
        <taxon>Fungi</taxon>
        <taxon>Dikarya</taxon>
        <taxon>Basidiomycota</taxon>
        <taxon>Agaricomycotina</taxon>
        <taxon>Agaricomycetes</taxon>
        <taxon>Polyporales</taxon>
        <taxon>Meripilaceae</taxon>
        <taxon>Meripilus</taxon>
    </lineage>
</organism>
<dbReference type="GO" id="GO:0005739">
    <property type="term" value="C:mitochondrion"/>
    <property type="evidence" value="ECO:0007669"/>
    <property type="project" value="TreeGrafter"/>
</dbReference>
<evidence type="ECO:0000313" key="2">
    <source>
        <dbReference type="EMBL" id="KAJ3492271.1"/>
    </source>
</evidence>
<reference evidence="2" key="1">
    <citation type="submission" date="2022-07" db="EMBL/GenBank/DDBJ databases">
        <title>Genome Sequence of Physisporinus lineatus.</title>
        <authorList>
            <person name="Buettner E."/>
        </authorList>
    </citation>
    <scope>NUCLEOTIDE SEQUENCE</scope>
    <source>
        <strain evidence="2">VT162</strain>
    </source>
</reference>
<dbReference type="PANTHER" id="PTHR21193">
    <property type="entry name" value="OXIDOREDUCTASE-LIKE DOMAIN-CONTAINING PROTEIN 1"/>
    <property type="match status" value="1"/>
</dbReference>
<evidence type="ECO:0000259" key="1">
    <source>
        <dbReference type="Pfam" id="PF09791"/>
    </source>
</evidence>
<dbReference type="InterPro" id="IPR039251">
    <property type="entry name" value="OXLD1"/>
</dbReference>
<evidence type="ECO:0000313" key="3">
    <source>
        <dbReference type="Proteomes" id="UP001212997"/>
    </source>
</evidence>